<dbReference type="AlphaFoldDB" id="A0AAW2EM70"/>
<dbReference type="Proteomes" id="UP001430953">
    <property type="component" value="Unassembled WGS sequence"/>
</dbReference>
<name>A0AAW2EM70_9HYME</name>
<gene>
    <name evidence="1" type="ORF">PUN28_016458</name>
</gene>
<protein>
    <submittedName>
        <fullName evidence="1">Uncharacterized protein</fullName>
    </submittedName>
</protein>
<organism evidence="1 2">
    <name type="scientific">Cardiocondyla obscurior</name>
    <dbReference type="NCBI Taxonomy" id="286306"/>
    <lineage>
        <taxon>Eukaryota</taxon>
        <taxon>Metazoa</taxon>
        <taxon>Ecdysozoa</taxon>
        <taxon>Arthropoda</taxon>
        <taxon>Hexapoda</taxon>
        <taxon>Insecta</taxon>
        <taxon>Pterygota</taxon>
        <taxon>Neoptera</taxon>
        <taxon>Endopterygota</taxon>
        <taxon>Hymenoptera</taxon>
        <taxon>Apocrita</taxon>
        <taxon>Aculeata</taxon>
        <taxon>Formicoidea</taxon>
        <taxon>Formicidae</taxon>
        <taxon>Myrmicinae</taxon>
        <taxon>Cardiocondyla</taxon>
    </lineage>
</organism>
<dbReference type="EMBL" id="JADYXP020000019">
    <property type="protein sequence ID" value="KAL0104826.1"/>
    <property type="molecule type" value="Genomic_DNA"/>
</dbReference>
<accession>A0AAW2EM70</accession>
<sequence>MIDEQKVAKTVLGNYYVTTIQRRSVQNLIYFKTQRRNESENHLELKEQPECRTAMGNSSGTYLALRSGCASDFSGIRNKKEHSSTYIKRAIRKREKEESVIDNRLIKDDFFFNT</sequence>
<evidence type="ECO:0000313" key="2">
    <source>
        <dbReference type="Proteomes" id="UP001430953"/>
    </source>
</evidence>
<keyword evidence="2" id="KW-1185">Reference proteome</keyword>
<comment type="caution">
    <text evidence="1">The sequence shown here is derived from an EMBL/GenBank/DDBJ whole genome shotgun (WGS) entry which is preliminary data.</text>
</comment>
<proteinExistence type="predicted"/>
<reference evidence="1 2" key="1">
    <citation type="submission" date="2023-03" db="EMBL/GenBank/DDBJ databases">
        <title>High recombination rates correlate with genetic variation in Cardiocondyla obscurior ants.</title>
        <authorList>
            <person name="Errbii M."/>
        </authorList>
    </citation>
    <scope>NUCLEOTIDE SEQUENCE [LARGE SCALE GENOMIC DNA]</scope>
    <source>
        <strain evidence="1">Alpha-2009</strain>
        <tissue evidence="1">Whole body</tissue>
    </source>
</reference>
<evidence type="ECO:0000313" key="1">
    <source>
        <dbReference type="EMBL" id="KAL0104826.1"/>
    </source>
</evidence>